<reference evidence="9 10" key="1">
    <citation type="submission" date="2018-10" db="EMBL/GenBank/DDBJ databases">
        <title>Fifty Aureobasidium pullulans genomes reveal a recombining polyextremotolerant generalist.</title>
        <authorList>
            <person name="Gostincar C."/>
            <person name="Turk M."/>
            <person name="Zajc J."/>
            <person name="Gunde-Cimerman N."/>
        </authorList>
    </citation>
    <scope>NUCLEOTIDE SEQUENCE [LARGE SCALE GENOMIC DNA]</scope>
    <source>
        <strain evidence="9 10">EXF-11900</strain>
    </source>
</reference>
<evidence type="ECO:0000313" key="10">
    <source>
        <dbReference type="Proteomes" id="UP000304951"/>
    </source>
</evidence>
<keyword evidence="4" id="KW-0863">Zinc-finger</keyword>
<keyword evidence="5" id="KW-0833">Ubl conjugation pathway</keyword>
<evidence type="ECO:0000256" key="6">
    <source>
        <dbReference type="ARBA" id="ARBA00022833"/>
    </source>
</evidence>
<feature type="compositionally biased region" description="Polar residues" evidence="7">
    <location>
        <begin position="299"/>
        <end position="309"/>
    </location>
</feature>
<keyword evidence="1" id="KW-0808">Transferase</keyword>
<dbReference type="PROSITE" id="PS00518">
    <property type="entry name" value="ZF_RING_1"/>
    <property type="match status" value="2"/>
</dbReference>
<keyword evidence="3" id="KW-0677">Repeat</keyword>
<evidence type="ECO:0000256" key="2">
    <source>
        <dbReference type="ARBA" id="ARBA00022723"/>
    </source>
</evidence>
<organism evidence="9 10">
    <name type="scientific">Aureobasidium pullulans</name>
    <name type="common">Black yeast</name>
    <name type="synonym">Pullularia pullulans</name>
    <dbReference type="NCBI Taxonomy" id="5580"/>
    <lineage>
        <taxon>Eukaryota</taxon>
        <taxon>Fungi</taxon>
        <taxon>Dikarya</taxon>
        <taxon>Ascomycota</taxon>
        <taxon>Pezizomycotina</taxon>
        <taxon>Dothideomycetes</taxon>
        <taxon>Dothideomycetidae</taxon>
        <taxon>Dothideales</taxon>
        <taxon>Saccotheciaceae</taxon>
        <taxon>Aureobasidium</taxon>
    </lineage>
</organism>
<name>A0A4S8S4U0_AURPU</name>
<protein>
    <recommendedName>
        <fullName evidence="8">RING-type domain-containing protein</fullName>
    </recommendedName>
</protein>
<dbReference type="InterPro" id="IPR044066">
    <property type="entry name" value="TRIAD_supradom"/>
</dbReference>
<dbReference type="Proteomes" id="UP000304951">
    <property type="component" value="Unassembled WGS sequence"/>
</dbReference>
<feature type="compositionally biased region" description="Polar residues" evidence="7">
    <location>
        <begin position="598"/>
        <end position="629"/>
    </location>
</feature>
<accession>A0A4S8S4U0</accession>
<dbReference type="GO" id="GO:0016567">
    <property type="term" value="P:protein ubiquitination"/>
    <property type="evidence" value="ECO:0007669"/>
    <property type="project" value="InterPro"/>
</dbReference>
<sequence>MNEETYGLLKRLQGQDLATLWINSTSDDVAEIEATLRAYHRLLRLLDQHIDDAPQTKMIEGAACADNWTQHEPLQIQVSNKPILRETGDVHQPGVAYEKVDATSWIVSLFAPAAASPLPVLPTTAEPLRQDPKSPIVRLPRCAPFRNSSQSRLRPLGSGLSRAIVRLPSPAHVQVASKSSEDHLFDLCSPALKRETMTRRDDDQAMLDRIALTRAKENTLCEAREEAAKSEILRLSGTLELKMKTIACRVSPEKNTACDQIQSRLKSSASLPAGRPSPQASVEMLGSSLEPVPEHPRSVASSQTSSSPKLDSHVLAGPEVSWSSIWIPRDRANFGSATSATATSCPVPVKESTAEPSVCDVPPPSTKSVSECPGSLRNQTITSTSLFSPVADSKIIKLQSGGPRELCPDSPSTPPYIENMSTDKWNEDCIVCHCTEWTSEIYRMACGHHYCYKCINYCFDFALRDEIQSFFLHSSVTFCASIDLKTSDIATMDDEESHRLILRLLNEDLVSIQAFSSHSIHSDTFVAATLARQELRTAHQQINDLRTARIISREEVSQREAVRANEISARLLFRQLNPDEPLPNPLTDHQIAIAEASDQSPSAIKAESNASPCPQPTSSALRSQPTTSFGYPRPSLKRSADDLIDAEVPPSKKHESDQIGVDVTLPGPSDTARHDQNQSQYQPIYFGRYQRGSLERDRLSGVFGEMPVAPSPMSEQFKGLKRPAEEETPTSRPAKKQDSRHDIFQPRQSDSGDAAAPSSLEISNTSEIDTMAEASHGFSFTSVRLAPFEYPTVSETQSSTPPAPFCLDAPLPSASPPRSLVLFGNDLTANKTNGLSSTTLSVNQLPAPNQLLTSTASIVSAQPAHVRLSLPLELECIACGDMHLRTQSYENECKHAYCTKCINRLVTNALRNTTHFQPQCCKLKMDISKLQHLLREALTPLVKARQLEMSVPIQDRLYCAECSAFILKPLLGSKTVGCRKCPCITCTTCKEKVNEGKTHQEGCQNKLEQSVKELEALAERNGWRKCSRCQIFVEHRTGCNHMT</sequence>
<dbReference type="GO" id="GO:0008270">
    <property type="term" value="F:zinc ion binding"/>
    <property type="evidence" value="ECO:0007669"/>
    <property type="project" value="UniProtKB-KW"/>
</dbReference>
<dbReference type="PROSITE" id="PS51873">
    <property type="entry name" value="TRIAD"/>
    <property type="match status" value="1"/>
</dbReference>
<gene>
    <name evidence="9" type="ORF">D6D28_09336</name>
</gene>
<dbReference type="EMBL" id="QZAF01000706">
    <property type="protein sequence ID" value="THV65124.1"/>
    <property type="molecule type" value="Genomic_DNA"/>
</dbReference>
<dbReference type="InterPro" id="IPR017907">
    <property type="entry name" value="Znf_RING_CS"/>
</dbReference>
<evidence type="ECO:0000256" key="5">
    <source>
        <dbReference type="ARBA" id="ARBA00022786"/>
    </source>
</evidence>
<dbReference type="AlphaFoldDB" id="A0A4S8S4U0"/>
<proteinExistence type="predicted"/>
<feature type="domain" description="RING-type" evidence="8">
    <location>
        <begin position="872"/>
        <end position="1043"/>
    </location>
</feature>
<evidence type="ECO:0000313" key="9">
    <source>
        <dbReference type="EMBL" id="THV65124.1"/>
    </source>
</evidence>
<evidence type="ECO:0000256" key="4">
    <source>
        <dbReference type="ARBA" id="ARBA00022771"/>
    </source>
</evidence>
<evidence type="ECO:0000256" key="7">
    <source>
        <dbReference type="SAM" id="MobiDB-lite"/>
    </source>
</evidence>
<evidence type="ECO:0000256" key="1">
    <source>
        <dbReference type="ARBA" id="ARBA00022679"/>
    </source>
</evidence>
<dbReference type="PANTHER" id="PTHR11685">
    <property type="entry name" value="RBR FAMILY RING FINGER AND IBR DOMAIN-CONTAINING"/>
    <property type="match status" value="1"/>
</dbReference>
<dbReference type="InterPro" id="IPR031127">
    <property type="entry name" value="E3_UB_ligase_RBR"/>
</dbReference>
<evidence type="ECO:0000259" key="8">
    <source>
        <dbReference type="PROSITE" id="PS51873"/>
    </source>
</evidence>
<feature type="compositionally biased region" description="Basic and acidic residues" evidence="7">
    <location>
        <begin position="735"/>
        <end position="744"/>
    </location>
</feature>
<feature type="region of interest" description="Disordered" evidence="7">
    <location>
        <begin position="267"/>
        <end position="313"/>
    </location>
</feature>
<keyword evidence="2" id="KW-0479">Metal-binding</keyword>
<feature type="region of interest" description="Disordered" evidence="7">
    <location>
        <begin position="703"/>
        <end position="759"/>
    </location>
</feature>
<feature type="region of interest" description="Disordered" evidence="7">
    <location>
        <begin position="598"/>
        <end position="684"/>
    </location>
</feature>
<evidence type="ECO:0000256" key="3">
    <source>
        <dbReference type="ARBA" id="ARBA00022737"/>
    </source>
</evidence>
<comment type="caution">
    <text evidence="9">The sequence shown here is derived from an EMBL/GenBank/DDBJ whole genome shotgun (WGS) entry which is preliminary data.</text>
</comment>
<keyword evidence="6" id="KW-0862">Zinc</keyword>
<dbReference type="GO" id="GO:0004842">
    <property type="term" value="F:ubiquitin-protein transferase activity"/>
    <property type="evidence" value="ECO:0007669"/>
    <property type="project" value="InterPro"/>
</dbReference>